<dbReference type="AlphaFoldDB" id="A0A1Y5F7P6"/>
<organism evidence="9 10">
    <name type="scientific">Halobacteriovorax marinus</name>
    <dbReference type="NCBI Taxonomy" id="97084"/>
    <lineage>
        <taxon>Bacteria</taxon>
        <taxon>Pseudomonadati</taxon>
        <taxon>Bdellovibrionota</taxon>
        <taxon>Bacteriovoracia</taxon>
        <taxon>Bacteriovoracales</taxon>
        <taxon>Halobacteriovoraceae</taxon>
        <taxon>Halobacteriovorax</taxon>
    </lineage>
</organism>
<dbReference type="Gene3D" id="1.10.287.460">
    <property type="entry name" value="Peptidyl-prolyl cis-trans isomerase, FKBP-type, N-terminal domain"/>
    <property type="match status" value="1"/>
</dbReference>
<dbReference type="InterPro" id="IPR046357">
    <property type="entry name" value="PPIase_dom_sf"/>
</dbReference>
<comment type="similarity">
    <text evidence="2 6">Belongs to the FKBP-type PPIase family.</text>
</comment>
<proteinExistence type="inferred from homology"/>
<comment type="caution">
    <text evidence="9">The sequence shown here is derived from an EMBL/GenBank/DDBJ whole genome shotgun (WGS) entry which is preliminary data.</text>
</comment>
<protein>
    <recommendedName>
        <fullName evidence="6">Peptidyl-prolyl cis-trans isomerase</fullName>
        <ecNumber evidence="6">5.2.1.8</ecNumber>
    </recommendedName>
</protein>
<keyword evidence="3 5" id="KW-0697">Rotamase</keyword>
<feature type="compositionally biased region" description="Basic and acidic residues" evidence="7">
    <location>
        <begin position="221"/>
        <end position="233"/>
    </location>
</feature>
<dbReference type="GO" id="GO:0003755">
    <property type="term" value="F:peptidyl-prolyl cis-trans isomerase activity"/>
    <property type="evidence" value="ECO:0007669"/>
    <property type="project" value="UniProtKB-UniRule"/>
</dbReference>
<evidence type="ECO:0000256" key="1">
    <source>
        <dbReference type="ARBA" id="ARBA00000971"/>
    </source>
</evidence>
<evidence type="ECO:0000313" key="9">
    <source>
        <dbReference type="EMBL" id="OUR94887.1"/>
    </source>
</evidence>
<feature type="region of interest" description="Disordered" evidence="7">
    <location>
        <begin position="221"/>
        <end position="244"/>
    </location>
</feature>
<dbReference type="Pfam" id="PF01346">
    <property type="entry name" value="FKBP_N"/>
    <property type="match status" value="1"/>
</dbReference>
<reference evidence="10" key="1">
    <citation type="journal article" date="2017" name="Proc. Natl. Acad. Sci. U.S.A.">
        <title>Simulation of Deepwater Horizon oil plume reveals substrate specialization within a complex community of hydrocarbon-degraders.</title>
        <authorList>
            <person name="Hu P."/>
            <person name="Dubinsky E.A."/>
            <person name="Probst A.J."/>
            <person name="Wang J."/>
            <person name="Sieber C.M.K."/>
            <person name="Tom L.M."/>
            <person name="Gardinali P."/>
            <person name="Banfield J.F."/>
            <person name="Atlas R.M."/>
            <person name="Andersen G.L."/>
        </authorList>
    </citation>
    <scope>NUCLEOTIDE SEQUENCE [LARGE SCALE GENOMIC DNA]</scope>
</reference>
<evidence type="ECO:0000256" key="2">
    <source>
        <dbReference type="ARBA" id="ARBA00006577"/>
    </source>
</evidence>
<feature type="compositionally biased region" description="Basic residues" evidence="7">
    <location>
        <begin position="234"/>
        <end position="244"/>
    </location>
</feature>
<evidence type="ECO:0000256" key="7">
    <source>
        <dbReference type="SAM" id="MobiDB-lite"/>
    </source>
</evidence>
<evidence type="ECO:0000256" key="3">
    <source>
        <dbReference type="ARBA" id="ARBA00023110"/>
    </source>
</evidence>
<dbReference type="InterPro" id="IPR036944">
    <property type="entry name" value="PPIase_FKBP_N_sf"/>
</dbReference>
<evidence type="ECO:0000256" key="4">
    <source>
        <dbReference type="ARBA" id="ARBA00023235"/>
    </source>
</evidence>
<dbReference type="InterPro" id="IPR000774">
    <property type="entry name" value="PPIase_FKBP_N"/>
</dbReference>
<keyword evidence="4 5" id="KW-0413">Isomerase</keyword>
<name>A0A1Y5F7P6_9BACT</name>
<dbReference type="EC" id="5.2.1.8" evidence="6"/>
<gene>
    <name evidence="9" type="ORF">A9Q84_17175</name>
</gene>
<evidence type="ECO:0000256" key="5">
    <source>
        <dbReference type="PROSITE-ProRule" id="PRU00277"/>
    </source>
</evidence>
<dbReference type="PANTHER" id="PTHR43811">
    <property type="entry name" value="FKBP-TYPE PEPTIDYL-PROLYL CIS-TRANS ISOMERASE FKPA"/>
    <property type="match status" value="1"/>
</dbReference>
<evidence type="ECO:0000256" key="6">
    <source>
        <dbReference type="RuleBase" id="RU003915"/>
    </source>
</evidence>
<evidence type="ECO:0000313" key="10">
    <source>
        <dbReference type="Proteomes" id="UP000196531"/>
    </source>
</evidence>
<dbReference type="SUPFAM" id="SSF54534">
    <property type="entry name" value="FKBP-like"/>
    <property type="match status" value="1"/>
</dbReference>
<dbReference type="GO" id="GO:0006457">
    <property type="term" value="P:protein folding"/>
    <property type="evidence" value="ECO:0007669"/>
    <property type="project" value="InterPro"/>
</dbReference>
<dbReference type="InterPro" id="IPR001179">
    <property type="entry name" value="PPIase_FKBP_dom"/>
</dbReference>
<dbReference type="PROSITE" id="PS50059">
    <property type="entry name" value="FKBP_PPIASE"/>
    <property type="match status" value="1"/>
</dbReference>
<sequence length="244" mass="26517">MVGMLAATALMTGCNKQKDVKVTSDQDKVFYSVGFMFGQRMKDLKLNDGELAAMTQGLRDAAMGKESQADLKVYQPKIREEFQKRIKSHSKSVKVDGEKFLEKFIKDGGIKTASGLAYKIIKAGDTKKPSATDVVKVHYHGTLIDGTVFDSSVDRKKEVSFPLNRVIKGWTEGLQLIGKGGKVKLVIPSALAYGDHGAPPKIPGGATLIFEVELFEIQKGDAKKAHGPGDGHGHGKKKMKKGKK</sequence>
<dbReference type="Proteomes" id="UP000196531">
    <property type="component" value="Unassembled WGS sequence"/>
</dbReference>
<accession>A0A1Y5F7P6</accession>
<dbReference type="Pfam" id="PF00254">
    <property type="entry name" value="FKBP_C"/>
    <property type="match status" value="1"/>
</dbReference>
<evidence type="ECO:0000259" key="8">
    <source>
        <dbReference type="PROSITE" id="PS50059"/>
    </source>
</evidence>
<comment type="catalytic activity">
    <reaction evidence="1 5 6">
        <text>[protein]-peptidylproline (omega=180) = [protein]-peptidylproline (omega=0)</text>
        <dbReference type="Rhea" id="RHEA:16237"/>
        <dbReference type="Rhea" id="RHEA-COMP:10747"/>
        <dbReference type="Rhea" id="RHEA-COMP:10748"/>
        <dbReference type="ChEBI" id="CHEBI:83833"/>
        <dbReference type="ChEBI" id="CHEBI:83834"/>
        <dbReference type="EC" id="5.2.1.8"/>
    </reaction>
</comment>
<feature type="domain" description="PPIase FKBP-type" evidence="8">
    <location>
        <begin position="132"/>
        <end position="218"/>
    </location>
</feature>
<dbReference type="EMBL" id="MAAO01000010">
    <property type="protein sequence ID" value="OUR94887.1"/>
    <property type="molecule type" value="Genomic_DNA"/>
</dbReference>
<dbReference type="FunFam" id="3.10.50.40:FF:000006">
    <property type="entry name" value="Peptidyl-prolyl cis-trans isomerase"/>
    <property type="match status" value="1"/>
</dbReference>
<dbReference type="Gene3D" id="3.10.50.40">
    <property type="match status" value="1"/>
</dbReference>
<dbReference type="PANTHER" id="PTHR43811:SF19">
    <property type="entry name" value="39 KDA FK506-BINDING NUCLEAR PROTEIN"/>
    <property type="match status" value="1"/>
</dbReference>